<dbReference type="PROSITE" id="PS00455">
    <property type="entry name" value="AMP_BINDING"/>
    <property type="match status" value="1"/>
</dbReference>
<evidence type="ECO:0000313" key="8">
    <source>
        <dbReference type="Proteomes" id="UP000094455"/>
    </source>
</evidence>
<keyword evidence="2" id="KW-0436">Ligase</keyword>
<comment type="similarity">
    <text evidence="1">Belongs to the ATP-dependent AMP-binding enzyme family.</text>
</comment>
<organism evidence="7 8">
    <name type="scientific">Pichia membranifaciens NRRL Y-2026</name>
    <dbReference type="NCBI Taxonomy" id="763406"/>
    <lineage>
        <taxon>Eukaryota</taxon>
        <taxon>Fungi</taxon>
        <taxon>Dikarya</taxon>
        <taxon>Ascomycota</taxon>
        <taxon>Saccharomycotina</taxon>
        <taxon>Pichiomycetes</taxon>
        <taxon>Pichiales</taxon>
        <taxon>Pichiaceae</taxon>
        <taxon>Pichia</taxon>
    </lineage>
</organism>
<dbReference type="Gene3D" id="3.40.50.12780">
    <property type="entry name" value="N-terminal domain of ligase-like"/>
    <property type="match status" value="1"/>
</dbReference>
<dbReference type="Proteomes" id="UP000094455">
    <property type="component" value="Unassembled WGS sequence"/>
</dbReference>
<keyword evidence="3" id="KW-0547">Nucleotide-binding</keyword>
<accession>A0A1E3NQW2</accession>
<dbReference type="SUPFAM" id="SSF56801">
    <property type="entry name" value="Acetyl-CoA synthetase-like"/>
    <property type="match status" value="1"/>
</dbReference>
<dbReference type="PANTHER" id="PTHR43272">
    <property type="entry name" value="LONG-CHAIN-FATTY-ACID--COA LIGASE"/>
    <property type="match status" value="1"/>
</dbReference>
<dbReference type="Pfam" id="PF00501">
    <property type="entry name" value="AMP-binding"/>
    <property type="match status" value="1"/>
</dbReference>
<evidence type="ECO:0000256" key="1">
    <source>
        <dbReference type="ARBA" id="ARBA00006432"/>
    </source>
</evidence>
<dbReference type="GeneID" id="30180250"/>
<evidence type="ECO:0000256" key="4">
    <source>
        <dbReference type="ARBA" id="ARBA00022840"/>
    </source>
</evidence>
<dbReference type="GO" id="GO:0004467">
    <property type="term" value="F:long-chain fatty acid-CoA ligase activity"/>
    <property type="evidence" value="ECO:0007669"/>
    <property type="project" value="UniProtKB-EC"/>
</dbReference>
<protein>
    <recommendedName>
        <fullName evidence="6">AMP-dependent synthetase/ligase domain-containing protein</fullName>
    </recommendedName>
</protein>
<evidence type="ECO:0000256" key="5">
    <source>
        <dbReference type="ARBA" id="ARBA00036813"/>
    </source>
</evidence>
<comment type="catalytic activity">
    <reaction evidence="5">
        <text>a long-chain fatty acid + ATP + CoA = a long-chain fatty acyl-CoA + AMP + diphosphate</text>
        <dbReference type="Rhea" id="RHEA:15421"/>
        <dbReference type="ChEBI" id="CHEBI:30616"/>
        <dbReference type="ChEBI" id="CHEBI:33019"/>
        <dbReference type="ChEBI" id="CHEBI:57287"/>
        <dbReference type="ChEBI" id="CHEBI:57560"/>
        <dbReference type="ChEBI" id="CHEBI:83139"/>
        <dbReference type="ChEBI" id="CHEBI:456215"/>
        <dbReference type="EC" id="6.2.1.3"/>
    </reaction>
</comment>
<dbReference type="STRING" id="763406.A0A1E3NQW2"/>
<dbReference type="PANTHER" id="PTHR43272:SF83">
    <property type="entry name" value="ACYL-COA SYNTHETASE LONG-CHAIN, ISOFORM J"/>
    <property type="match status" value="1"/>
</dbReference>
<dbReference type="GO" id="GO:0005886">
    <property type="term" value="C:plasma membrane"/>
    <property type="evidence" value="ECO:0007669"/>
    <property type="project" value="TreeGrafter"/>
</dbReference>
<dbReference type="GO" id="GO:0005524">
    <property type="term" value="F:ATP binding"/>
    <property type="evidence" value="ECO:0007669"/>
    <property type="project" value="UniProtKB-KW"/>
</dbReference>
<dbReference type="InterPro" id="IPR042099">
    <property type="entry name" value="ANL_N_sf"/>
</dbReference>
<sequence>MVLMNVPVGEAKPGETAPRRNYKFKNAAVTKPKGYSCSTVYEFFNEAVSKHGKNRPCQGWRDLIDIHVETKKVTKIIDGEKVSVDKKWFFYEKSDYQYISFGELQKTINYYGKGLLKIGLSPSAENKLHLFASTSPYWMRTFLAAQTQSIPVVTAYDSLGEEGLTHSFVQTGSTTIFTDNDLLVKLINPLKKATEVKYIIHSENLDPNDKRSDGSLYKNAVKAIEEIKKIRPEIKFYSLNEVIKLGQDNDATIDVHPPKPEDLSCIMYTSGSTGVPKGVVLSHENVVAAIGGVGGNIPDTLIGTRDRVIAFLPLAHIFELVFEMLVFYWGGIAGYANVKTLTDASCRNCEGDMKCFKPTIMVGVAAVWEAVKKGIISQIEKQPSTTQKVFWAAYNAKIASKKYYIPFVPSLIDTLIFKKIKQATGGQLRLVLNGGSPINSETQRFITNTIAKMLIGYGLTETCANTCVLTPELYEYDVAGSLVASVTVKLVDVPEAGYYAKNDQGEVLISGLPVMKEYYKNPEETKKAFEYEKGWFSTGDIGEWTSSGALKIIDRRKNLVKTQNGEYIALEKLESIYRSNKYVLNICCYADENKVKPVGIVLPNEAQVKELIFDLGLDKKAKKADDVEIAHYLHDKKLRRELTKSILETGKTGGLTGIELILGIVLVDEEWTPESGFVTSAQKLQRKKILASAKEEVDKLYDDNEANTTSCKP</sequence>
<evidence type="ECO:0000256" key="2">
    <source>
        <dbReference type="ARBA" id="ARBA00022598"/>
    </source>
</evidence>
<dbReference type="AlphaFoldDB" id="A0A1E3NQW2"/>
<dbReference type="GO" id="GO:0035336">
    <property type="term" value="P:long-chain fatty-acyl-CoA metabolic process"/>
    <property type="evidence" value="ECO:0007669"/>
    <property type="project" value="TreeGrafter"/>
</dbReference>
<dbReference type="GO" id="GO:0005811">
    <property type="term" value="C:lipid droplet"/>
    <property type="evidence" value="ECO:0007669"/>
    <property type="project" value="TreeGrafter"/>
</dbReference>
<evidence type="ECO:0000259" key="6">
    <source>
        <dbReference type="Pfam" id="PF00501"/>
    </source>
</evidence>
<reference evidence="7 8" key="1">
    <citation type="journal article" date="2016" name="Proc. Natl. Acad. Sci. U.S.A.">
        <title>Comparative genomics of biotechnologically important yeasts.</title>
        <authorList>
            <person name="Riley R."/>
            <person name="Haridas S."/>
            <person name="Wolfe K.H."/>
            <person name="Lopes M.R."/>
            <person name="Hittinger C.T."/>
            <person name="Goeker M."/>
            <person name="Salamov A.A."/>
            <person name="Wisecaver J.H."/>
            <person name="Long T.M."/>
            <person name="Calvey C.H."/>
            <person name="Aerts A.L."/>
            <person name="Barry K.W."/>
            <person name="Choi C."/>
            <person name="Clum A."/>
            <person name="Coughlan A.Y."/>
            <person name="Deshpande S."/>
            <person name="Douglass A.P."/>
            <person name="Hanson S.J."/>
            <person name="Klenk H.-P."/>
            <person name="LaButti K.M."/>
            <person name="Lapidus A."/>
            <person name="Lindquist E.A."/>
            <person name="Lipzen A.M."/>
            <person name="Meier-Kolthoff J.P."/>
            <person name="Ohm R.A."/>
            <person name="Otillar R.P."/>
            <person name="Pangilinan J.L."/>
            <person name="Peng Y."/>
            <person name="Rokas A."/>
            <person name="Rosa C.A."/>
            <person name="Scheuner C."/>
            <person name="Sibirny A.A."/>
            <person name="Slot J.C."/>
            <person name="Stielow J.B."/>
            <person name="Sun H."/>
            <person name="Kurtzman C.P."/>
            <person name="Blackwell M."/>
            <person name="Grigoriev I.V."/>
            <person name="Jeffries T.W."/>
        </authorList>
    </citation>
    <scope>NUCLEOTIDE SEQUENCE [LARGE SCALE GENOMIC DNA]</scope>
    <source>
        <strain evidence="7 8">NRRL Y-2026</strain>
    </source>
</reference>
<dbReference type="EMBL" id="KV454001">
    <property type="protein sequence ID" value="ODQ48490.1"/>
    <property type="molecule type" value="Genomic_DNA"/>
</dbReference>
<dbReference type="GO" id="GO:0005783">
    <property type="term" value="C:endoplasmic reticulum"/>
    <property type="evidence" value="ECO:0007669"/>
    <property type="project" value="TreeGrafter"/>
</dbReference>
<gene>
    <name evidence="7" type="ORF">PICMEDRAFT_70122</name>
</gene>
<dbReference type="InterPro" id="IPR020845">
    <property type="entry name" value="AMP-binding_CS"/>
</dbReference>
<name>A0A1E3NQW2_9ASCO</name>
<dbReference type="RefSeq" id="XP_019019603.1">
    <property type="nucleotide sequence ID" value="XM_019163563.1"/>
</dbReference>
<dbReference type="OrthoDB" id="1700726at2759"/>
<keyword evidence="4" id="KW-0067">ATP-binding</keyword>
<feature type="domain" description="AMP-dependent synthetase/ligase" evidence="6">
    <location>
        <begin position="91"/>
        <end position="519"/>
    </location>
</feature>
<evidence type="ECO:0000313" key="7">
    <source>
        <dbReference type="EMBL" id="ODQ48490.1"/>
    </source>
</evidence>
<proteinExistence type="inferred from homology"/>
<keyword evidence="8" id="KW-1185">Reference proteome</keyword>
<dbReference type="InterPro" id="IPR000873">
    <property type="entry name" value="AMP-dep_synth/lig_dom"/>
</dbReference>
<evidence type="ECO:0000256" key="3">
    <source>
        <dbReference type="ARBA" id="ARBA00022741"/>
    </source>
</evidence>